<reference evidence="3 4" key="1">
    <citation type="submission" date="2018-01" db="EMBL/GenBank/DDBJ databases">
        <title>Deinococcus koreensis sp. nov., a radiation-resistant bacterium isolated from river water.</title>
        <authorList>
            <person name="Choi A."/>
        </authorList>
    </citation>
    <scope>NUCLEOTIDE SEQUENCE [LARGE SCALE GENOMIC DNA]</scope>
    <source>
        <strain evidence="3 4">SJW1-2</strain>
    </source>
</reference>
<dbReference type="AlphaFoldDB" id="A0A2K3UYU1"/>
<dbReference type="PANTHER" id="PTHR44520:SF2">
    <property type="entry name" value="RESPONSE REGULATOR RCP1"/>
    <property type="match status" value="1"/>
</dbReference>
<dbReference type="EMBL" id="PPPD01000001">
    <property type="protein sequence ID" value="PNY81692.1"/>
    <property type="molecule type" value="Genomic_DNA"/>
</dbReference>
<dbReference type="PANTHER" id="PTHR44520">
    <property type="entry name" value="RESPONSE REGULATOR RCP1-RELATED"/>
    <property type="match status" value="1"/>
</dbReference>
<evidence type="ECO:0000256" key="1">
    <source>
        <dbReference type="PROSITE-ProRule" id="PRU00169"/>
    </source>
</evidence>
<feature type="domain" description="Response regulatory" evidence="2">
    <location>
        <begin position="5"/>
        <end position="133"/>
    </location>
</feature>
<dbReference type="Gene3D" id="3.40.50.2300">
    <property type="match status" value="1"/>
</dbReference>
<name>A0A2K3UYU1_9DEIO</name>
<organism evidence="3 4">
    <name type="scientific">Deinococcus koreensis</name>
    <dbReference type="NCBI Taxonomy" id="2054903"/>
    <lineage>
        <taxon>Bacteria</taxon>
        <taxon>Thermotogati</taxon>
        <taxon>Deinococcota</taxon>
        <taxon>Deinococci</taxon>
        <taxon>Deinococcales</taxon>
        <taxon>Deinococcaceae</taxon>
        <taxon>Deinococcus</taxon>
    </lineage>
</organism>
<dbReference type="GO" id="GO:0000160">
    <property type="term" value="P:phosphorelay signal transduction system"/>
    <property type="evidence" value="ECO:0007669"/>
    <property type="project" value="InterPro"/>
</dbReference>
<dbReference type="Pfam" id="PF00072">
    <property type="entry name" value="Response_reg"/>
    <property type="match status" value="1"/>
</dbReference>
<dbReference type="InterPro" id="IPR001789">
    <property type="entry name" value="Sig_transdc_resp-reg_receiver"/>
</dbReference>
<dbReference type="Proteomes" id="UP000236379">
    <property type="component" value="Unassembled WGS sequence"/>
</dbReference>
<evidence type="ECO:0000259" key="2">
    <source>
        <dbReference type="PROSITE" id="PS50110"/>
    </source>
</evidence>
<dbReference type="SUPFAM" id="SSF52172">
    <property type="entry name" value="CheY-like"/>
    <property type="match status" value="1"/>
</dbReference>
<comment type="caution">
    <text evidence="3">The sequence shown here is derived from an EMBL/GenBank/DDBJ whole genome shotgun (WGS) entry which is preliminary data.</text>
</comment>
<keyword evidence="1" id="KW-0597">Phosphoprotein</keyword>
<sequence length="146" mass="16223">MTTRRILLIDDNPHDLELALSAFGDAQADGVEYAVDVAGSGQEAMERMQQALSGGQEGLPDLVLLDLKMPQMDGLAVLDALQAEEGLRDIPVVMLTTSGEDRDIRASYEHGASAYVIKPMDFRQFREAMHTIRAFWATLNHRPRLR</sequence>
<evidence type="ECO:0000313" key="4">
    <source>
        <dbReference type="Proteomes" id="UP000236379"/>
    </source>
</evidence>
<proteinExistence type="predicted"/>
<dbReference type="CDD" id="cd17557">
    <property type="entry name" value="REC_Rcp-like"/>
    <property type="match status" value="1"/>
</dbReference>
<dbReference type="RefSeq" id="WP_103312133.1">
    <property type="nucleotide sequence ID" value="NZ_PPPD01000001.1"/>
</dbReference>
<dbReference type="InterPro" id="IPR052893">
    <property type="entry name" value="TCS_response_regulator"/>
</dbReference>
<keyword evidence="4" id="KW-1185">Reference proteome</keyword>
<gene>
    <name evidence="3" type="ORF">CVO96_10185</name>
</gene>
<dbReference type="PROSITE" id="PS50110">
    <property type="entry name" value="RESPONSE_REGULATORY"/>
    <property type="match status" value="1"/>
</dbReference>
<feature type="modified residue" description="4-aspartylphosphate" evidence="1">
    <location>
        <position position="66"/>
    </location>
</feature>
<evidence type="ECO:0000313" key="3">
    <source>
        <dbReference type="EMBL" id="PNY81692.1"/>
    </source>
</evidence>
<protein>
    <submittedName>
        <fullName evidence="3">Response regulator</fullName>
    </submittedName>
</protein>
<accession>A0A2K3UYU1</accession>
<dbReference type="OrthoDB" id="9785718at2"/>
<dbReference type="SMART" id="SM00448">
    <property type="entry name" value="REC"/>
    <property type="match status" value="1"/>
</dbReference>
<dbReference type="InterPro" id="IPR011006">
    <property type="entry name" value="CheY-like_superfamily"/>
</dbReference>